<dbReference type="Gene3D" id="2.60.120.620">
    <property type="entry name" value="q2cbj1_9rhob like domain"/>
    <property type="match status" value="1"/>
</dbReference>
<sequence>MHLSQSQINEYRHNGWVIIEDFLDSKLAENLYQTLANEVPWEITYLGRLGPVKFPLSQMETLTKRQLNIIEQTIAQGSEKGFQFHYCNYNIQKAIKSKEEVPSSLKRSCELIFNDSFTLFLAQLSGESSINDHNFLASYYPDSGFLMDHNDELKDVNRKLAFVLQLSRNWKSEFGGNLEILDDSGFVKEKLVPKFNSLVVFKVPLNHRVSKVIHKGPEKRLAIHGWGLENSVGSC</sequence>
<name>A0ABT7Y8U7_9BACT</name>
<dbReference type="Pfam" id="PF13661">
    <property type="entry name" value="2OG-FeII_Oxy_4"/>
    <property type="match status" value="1"/>
</dbReference>
<gene>
    <name evidence="2" type="ORF">QVH07_02155</name>
</gene>
<dbReference type="EMBL" id="JAUEPH010000001">
    <property type="protein sequence ID" value="MDN3202929.1"/>
    <property type="molecule type" value="Genomic_DNA"/>
</dbReference>
<dbReference type="RefSeq" id="WP_289998484.1">
    <property type="nucleotide sequence ID" value="NZ_JAUEPH010000001.1"/>
</dbReference>
<proteinExistence type="predicted"/>
<keyword evidence="3" id="KW-1185">Reference proteome</keyword>
<organism evidence="2 3">
    <name type="scientific">Algoriphagus sediminis</name>
    <dbReference type="NCBI Taxonomy" id="3057113"/>
    <lineage>
        <taxon>Bacteria</taxon>
        <taxon>Pseudomonadati</taxon>
        <taxon>Bacteroidota</taxon>
        <taxon>Cytophagia</taxon>
        <taxon>Cytophagales</taxon>
        <taxon>Cyclobacteriaceae</taxon>
        <taxon>Algoriphagus</taxon>
    </lineage>
</organism>
<dbReference type="InterPro" id="IPR039558">
    <property type="entry name" value="TPA1/OFD1_N"/>
</dbReference>
<reference evidence="2" key="1">
    <citation type="submission" date="2023-06" db="EMBL/GenBank/DDBJ databases">
        <title>Robiginitalea aurantiacus sp. nov. and Algoriphagus sediminis sp. nov., isolated from coastal sediment.</title>
        <authorList>
            <person name="Zhou Z.Y."/>
            <person name="An J."/>
            <person name="Jia Y.W."/>
            <person name="Du Z.J."/>
        </authorList>
    </citation>
    <scope>NUCLEOTIDE SEQUENCE</scope>
    <source>
        <strain evidence="2">C2-7</strain>
    </source>
</reference>
<accession>A0ABT7Y8U7</accession>
<evidence type="ECO:0000259" key="1">
    <source>
        <dbReference type="Pfam" id="PF13661"/>
    </source>
</evidence>
<comment type="caution">
    <text evidence="2">The sequence shown here is derived from an EMBL/GenBank/DDBJ whole genome shotgun (WGS) entry which is preliminary data.</text>
</comment>
<evidence type="ECO:0000313" key="2">
    <source>
        <dbReference type="EMBL" id="MDN3202929.1"/>
    </source>
</evidence>
<dbReference type="InterPro" id="IPR051842">
    <property type="entry name" value="uS12_prolyl_hydroxylase"/>
</dbReference>
<protein>
    <submittedName>
        <fullName evidence="2">2OG-Fe(II) oxygenase family protein</fullName>
    </submittedName>
</protein>
<feature type="domain" description="Prolyl 3,4-dihydroxylase TPA1/OFD1 N-terminal" evidence="1">
    <location>
        <begin position="137"/>
        <end position="226"/>
    </location>
</feature>
<dbReference type="PANTHER" id="PTHR12117:SF0">
    <property type="entry name" value="PROLYL 3-HYDROXYLASE OGFOD1"/>
    <property type="match status" value="1"/>
</dbReference>
<dbReference type="SUPFAM" id="SSF51197">
    <property type="entry name" value="Clavaminate synthase-like"/>
    <property type="match status" value="1"/>
</dbReference>
<evidence type="ECO:0000313" key="3">
    <source>
        <dbReference type="Proteomes" id="UP001171916"/>
    </source>
</evidence>
<dbReference type="Proteomes" id="UP001171916">
    <property type="component" value="Unassembled WGS sequence"/>
</dbReference>
<dbReference type="PANTHER" id="PTHR12117">
    <property type="entry name" value="HISTONE ACETYLTRANSFERASE COMPLEX"/>
    <property type="match status" value="1"/>
</dbReference>